<keyword evidence="2" id="KW-1185">Reference proteome</keyword>
<protein>
    <submittedName>
        <fullName evidence="1">Uncharacterized protein</fullName>
    </submittedName>
</protein>
<comment type="caution">
    <text evidence="1">The sequence shown here is derived from an EMBL/GenBank/DDBJ whole genome shotgun (WGS) entry which is preliminary data.</text>
</comment>
<evidence type="ECO:0000313" key="1">
    <source>
        <dbReference type="EMBL" id="KAI5665146.1"/>
    </source>
</evidence>
<name>A0ACC0B053_CATRO</name>
<dbReference type="EMBL" id="CM044705">
    <property type="protein sequence ID" value="KAI5665146.1"/>
    <property type="molecule type" value="Genomic_DNA"/>
</dbReference>
<organism evidence="1 2">
    <name type="scientific">Catharanthus roseus</name>
    <name type="common">Madagascar periwinkle</name>
    <name type="synonym">Vinca rosea</name>
    <dbReference type="NCBI Taxonomy" id="4058"/>
    <lineage>
        <taxon>Eukaryota</taxon>
        <taxon>Viridiplantae</taxon>
        <taxon>Streptophyta</taxon>
        <taxon>Embryophyta</taxon>
        <taxon>Tracheophyta</taxon>
        <taxon>Spermatophyta</taxon>
        <taxon>Magnoliopsida</taxon>
        <taxon>eudicotyledons</taxon>
        <taxon>Gunneridae</taxon>
        <taxon>Pentapetalae</taxon>
        <taxon>asterids</taxon>
        <taxon>lamiids</taxon>
        <taxon>Gentianales</taxon>
        <taxon>Apocynaceae</taxon>
        <taxon>Rauvolfioideae</taxon>
        <taxon>Vinceae</taxon>
        <taxon>Catharanthinae</taxon>
        <taxon>Catharanthus</taxon>
    </lineage>
</organism>
<dbReference type="Proteomes" id="UP001060085">
    <property type="component" value="Linkage Group LG05"/>
</dbReference>
<sequence length="785" mass="87785">MAPSLSKGAPEVMGIIDDDDQKKPLSIILEGSEFLANGHPILTQVPQNIVATPSPYITKDVVAVGCFVGFDAKEDFAQSRHVIPLGKLKNIRFMSIFRFKVWWTTHWVGNSGKDVQHETQMMILDKSTNNDRPYVLLLPLLEGPFRASLQPGEDENLDMCVESGSTKVRSSSFRSCLYMHVGEDPFQLVKDAIKVIKLHLGTFKLLVEKNPPEIVDKFGWCTWDAFYLKVHPKGVYEGVKALTEGGCPPGLVLIDDGWQSICHDNDTITDQEEEGTSTINMTLAGEQMPCRLIKFQENYKFREYKSPRVPNDKGMGAFIRDLKEEFKSIENVYVWHALCGYWGGIRPNAPRMPQCRVISPKLSQGLQMTMEDLAVDKIVKNGVGLVPPEKVEELYEGLHSYLESVGVNGVKVDVIHLLEMLGEDFGGRVELAKAYYKALTASIKKHFKGNGVIASMEHCNDFFFLGTEAISLGRVGDDFWCTDPSGDPNGTYWLQGCHMVHCAYNSLWMGNFIQPDWDMFQSTHPCAEFHAASRAISGGPIYVSDSVGKHNFDLLKTLVLPDGSILRCQYYALPTKDCLFQDPLHDGKTMLKIWNLNKFTGVLGAFNCQGGGWCPETRRNRSASEFSVTVNCLASPKDIEWSNGGHPFPLKGVDLFAVYMQREKRLKLLKLSENIEISLKPFEYELLTVSPVTVLAKKLVQFAAIGLVNMLNCGGAIDTLIYDDDKSSVRVGVRGHGEMRAFASDKPKSCMIDGVCVDFRYDDHMVIVQVPWPNSSKSTTIEYVF</sequence>
<gene>
    <name evidence="1" type="ORF">M9H77_24469</name>
</gene>
<proteinExistence type="predicted"/>
<accession>A0ACC0B053</accession>
<reference evidence="2" key="1">
    <citation type="journal article" date="2023" name="Nat. Plants">
        <title>Single-cell RNA sequencing provides a high-resolution roadmap for understanding the multicellular compartmentation of specialized metabolism.</title>
        <authorList>
            <person name="Sun S."/>
            <person name="Shen X."/>
            <person name="Li Y."/>
            <person name="Li Y."/>
            <person name="Wang S."/>
            <person name="Li R."/>
            <person name="Zhang H."/>
            <person name="Shen G."/>
            <person name="Guo B."/>
            <person name="Wei J."/>
            <person name="Xu J."/>
            <person name="St-Pierre B."/>
            <person name="Chen S."/>
            <person name="Sun C."/>
        </authorList>
    </citation>
    <scope>NUCLEOTIDE SEQUENCE [LARGE SCALE GENOMIC DNA]</scope>
</reference>
<evidence type="ECO:0000313" key="2">
    <source>
        <dbReference type="Proteomes" id="UP001060085"/>
    </source>
</evidence>